<reference evidence="1 2" key="1">
    <citation type="submission" date="2022-04" db="EMBL/GenBank/DDBJ databases">
        <title>Hymenobacter sp. isolated from the air.</title>
        <authorList>
            <person name="Won M."/>
            <person name="Lee C.-M."/>
            <person name="Woen H.-Y."/>
            <person name="Kwon S.-W."/>
        </authorList>
    </citation>
    <scope>NUCLEOTIDE SEQUENCE [LARGE SCALE GENOMIC DNA]</scope>
    <source>
        <strain evidence="2">5413 J-13</strain>
    </source>
</reference>
<dbReference type="EMBL" id="CP095053">
    <property type="protein sequence ID" value="UOR06943.1"/>
    <property type="molecule type" value="Genomic_DNA"/>
</dbReference>
<sequence>MQRVPLTAEIVRDQTSYLGRILEITGINSHGTTADEAYQNLLRATQGLLRYKLPDRTMADVLIVREDRAY</sequence>
<evidence type="ECO:0000313" key="1">
    <source>
        <dbReference type="EMBL" id="UOR06943.1"/>
    </source>
</evidence>
<dbReference type="RefSeq" id="WP_245096329.1">
    <property type="nucleotide sequence ID" value="NZ_CP095053.1"/>
</dbReference>
<dbReference type="AlphaFoldDB" id="A0A8T9T1U6"/>
<dbReference type="KEGG" id="haei:MUN82_07530"/>
<gene>
    <name evidence="1" type="ORF">MUN82_07530</name>
</gene>
<dbReference type="InterPro" id="IPR035069">
    <property type="entry name" value="TTHA1013/TTHA0281-like"/>
</dbReference>
<accession>A0A8T9T1U6</accession>
<evidence type="ECO:0000313" key="2">
    <source>
        <dbReference type="Proteomes" id="UP000829925"/>
    </source>
</evidence>
<keyword evidence="2" id="KW-1185">Reference proteome</keyword>
<proteinExistence type="predicted"/>
<organism evidence="1 2">
    <name type="scientific">Hymenobacter aerilatus</name>
    <dbReference type="NCBI Taxonomy" id="2932251"/>
    <lineage>
        <taxon>Bacteria</taxon>
        <taxon>Pseudomonadati</taxon>
        <taxon>Bacteroidota</taxon>
        <taxon>Cytophagia</taxon>
        <taxon>Cytophagales</taxon>
        <taxon>Hymenobacteraceae</taxon>
        <taxon>Hymenobacter</taxon>
    </lineage>
</organism>
<dbReference type="SUPFAM" id="SSF143100">
    <property type="entry name" value="TTHA1013/TTHA0281-like"/>
    <property type="match status" value="1"/>
</dbReference>
<name>A0A8T9T1U6_9BACT</name>
<dbReference type="Gene3D" id="3.30.160.250">
    <property type="match status" value="1"/>
</dbReference>
<dbReference type="Proteomes" id="UP000829925">
    <property type="component" value="Chromosome"/>
</dbReference>
<protein>
    <submittedName>
        <fullName evidence="1">Uncharacterized protein</fullName>
    </submittedName>
</protein>